<evidence type="ECO:0000259" key="2">
    <source>
        <dbReference type="Pfam" id="PF07728"/>
    </source>
</evidence>
<dbReference type="SUPFAM" id="SSF52540">
    <property type="entry name" value="P-loop containing nucleoside triphosphate hydrolases"/>
    <property type="match status" value="1"/>
</dbReference>
<protein>
    <submittedName>
        <fullName evidence="3">AAA domain (Dynein-related subfamily)</fullName>
    </submittedName>
</protein>
<dbReference type="AlphaFoldDB" id="A0A1T5BGI0"/>
<dbReference type="Proteomes" id="UP000190852">
    <property type="component" value="Unassembled WGS sequence"/>
</dbReference>
<feature type="domain" description="ATPase dynein-related AAA" evidence="2">
    <location>
        <begin position="188"/>
        <end position="376"/>
    </location>
</feature>
<dbReference type="GO" id="GO:0016887">
    <property type="term" value="F:ATP hydrolysis activity"/>
    <property type="evidence" value="ECO:0007669"/>
    <property type="project" value="InterPro"/>
</dbReference>
<dbReference type="InterPro" id="IPR052934">
    <property type="entry name" value="Methyl-DNA_Rec/Restrict_Enz"/>
</dbReference>
<dbReference type="PANTHER" id="PTHR37291:SF1">
    <property type="entry name" value="TYPE IV METHYL-DIRECTED RESTRICTION ENZYME ECOKMCRB SUBUNIT"/>
    <property type="match status" value="1"/>
</dbReference>
<feature type="compositionally biased region" description="Acidic residues" evidence="1">
    <location>
        <begin position="502"/>
        <end position="512"/>
    </location>
</feature>
<dbReference type="PANTHER" id="PTHR37291">
    <property type="entry name" value="5-METHYLCYTOSINE-SPECIFIC RESTRICTION ENZYME B"/>
    <property type="match status" value="1"/>
</dbReference>
<sequence length="629" mass="72236">MEKKIKVIHSQDAGLKASPKNSGETSLNLSTEIMEFILDPVPEKDVETPISFLLYKEDFLKGLAYIIANLPLYKSFSNSSKKIDFSESYFNELYSSIQIFFGDKSEKIYDVNVLRRSDSRNYINALRQGKFSIRDFLIEEISVLIFSKENSGRNVIRLDIVENLPKSVKEEVLEVVEYIEPITPRQIIYYGAPGTGKSYKIKEQLKGVPKENIFRTTFHPDSDYSTFVGSYKPSLSKKPLYGLNGGHTVRLNDGKDLDEETITYRFISQAFLNAYMQAYIKPDEDVYLIIEEINRGNCAQIFGDLFQLLDRDENGVSEYTIKADADLNGFLEKALGEDSDAIKNGELCLPSNLYIYATMNTSDQSLFPIDSAFKRRWDWEYEPIKYRNTDWMIDIQGRRYSWISFQKEINTRIFDATKSEDKMLGDYFVNPGNKVITDKMLLNKILFYLWNDVCKDGEGDIFKTSDIEDVSFSDLYGEGGIEKLINMMGYLGVEEFEEIDDDIDGEEVDNEDSGSQKEKDRTKYSINGYGKYPKKKLAAELVKLYVAKNQSMSAQEVVDKWKSLGQFVSHFIETQAEFDKRTDKARKEDVKIGSEFIYVSTNGWGGKGIMDKLINAIPKDWNLNVEEVQ</sequence>
<dbReference type="EMBL" id="FUYQ01000007">
    <property type="protein sequence ID" value="SKB46110.1"/>
    <property type="molecule type" value="Genomic_DNA"/>
</dbReference>
<organism evidence="3 4">
    <name type="scientific">Parabacteroides chartae</name>
    <dbReference type="NCBI Taxonomy" id="1037355"/>
    <lineage>
        <taxon>Bacteria</taxon>
        <taxon>Pseudomonadati</taxon>
        <taxon>Bacteroidota</taxon>
        <taxon>Bacteroidia</taxon>
        <taxon>Bacteroidales</taxon>
        <taxon>Tannerellaceae</taxon>
        <taxon>Parabacteroides</taxon>
    </lineage>
</organism>
<proteinExistence type="predicted"/>
<dbReference type="RefSeq" id="WP_079682888.1">
    <property type="nucleotide sequence ID" value="NZ_FUYQ01000007.1"/>
</dbReference>
<evidence type="ECO:0000256" key="1">
    <source>
        <dbReference type="SAM" id="MobiDB-lite"/>
    </source>
</evidence>
<dbReference type="InterPro" id="IPR027417">
    <property type="entry name" value="P-loop_NTPase"/>
</dbReference>
<accession>A0A1T5BGI0</accession>
<dbReference type="InterPro" id="IPR011704">
    <property type="entry name" value="ATPase_dyneun-rel_AAA"/>
</dbReference>
<evidence type="ECO:0000313" key="4">
    <source>
        <dbReference type="Proteomes" id="UP000190852"/>
    </source>
</evidence>
<reference evidence="4" key="1">
    <citation type="submission" date="2017-02" db="EMBL/GenBank/DDBJ databases">
        <authorList>
            <person name="Varghese N."/>
            <person name="Submissions S."/>
        </authorList>
    </citation>
    <scope>NUCLEOTIDE SEQUENCE [LARGE SCALE GENOMIC DNA]</scope>
    <source>
        <strain evidence="4">DSM 24967</strain>
    </source>
</reference>
<feature type="region of interest" description="Disordered" evidence="1">
    <location>
        <begin position="502"/>
        <end position="521"/>
    </location>
</feature>
<keyword evidence="4" id="KW-1185">Reference proteome</keyword>
<dbReference type="Gene3D" id="3.40.50.300">
    <property type="entry name" value="P-loop containing nucleotide triphosphate hydrolases"/>
    <property type="match status" value="1"/>
</dbReference>
<evidence type="ECO:0000313" key="3">
    <source>
        <dbReference type="EMBL" id="SKB46110.1"/>
    </source>
</evidence>
<gene>
    <name evidence="3" type="ORF">SAMN05660349_01263</name>
</gene>
<name>A0A1T5BGI0_9BACT</name>
<dbReference type="GO" id="GO:0005524">
    <property type="term" value="F:ATP binding"/>
    <property type="evidence" value="ECO:0007669"/>
    <property type="project" value="InterPro"/>
</dbReference>
<dbReference type="Pfam" id="PF07728">
    <property type="entry name" value="AAA_5"/>
    <property type="match status" value="1"/>
</dbReference>